<dbReference type="InterPro" id="IPR002110">
    <property type="entry name" value="Ankyrin_rpt"/>
</dbReference>
<feature type="compositionally biased region" description="Basic and acidic residues" evidence="3">
    <location>
        <begin position="1183"/>
        <end position="1196"/>
    </location>
</feature>
<proteinExistence type="predicted"/>
<dbReference type="SMART" id="SM00248">
    <property type="entry name" value="ANK"/>
    <property type="match status" value="2"/>
</dbReference>
<dbReference type="InterPro" id="IPR056884">
    <property type="entry name" value="NPHP3-like_N"/>
</dbReference>
<sequence length="1216" mass="136721">MAEALGVATGVIALASAAIKTTRAVIEIINGIKDAPKHVTDLQYDVQSLHSTLTELEAAEKQRLADTAASNPSSGKDDKGKVVSDAGYDRIKDQLKHCKTVLKSVEDELRPVLEQMKGGKKQVVWASICVAFTEKTIKEHSSRLEKARSGLIFTMIIDIRSTVLLLAAAPPNTQSQGSTSPGPSSTANNDPPPEYPGPDPKMKRRDSNLLRDTLRHNSLINRFRSSETKANSNEEPAEPSSSTPKQFPTFSQVINSTMANMSKSVAGDKGDYSISTFKMIWENDLEQIQSLWNLEKDAVQDLKRTINDHMCEVFTSSLCANVSTMNEIKDAAEGTLGWIDTTTEYIQWRGPDDHKFLLLEGKAGSGKSVFTKTLCRTVTDQTSTPKTDESTAPVLLSYFCNKRVRAEDSCIEILKAFISQYLRKNKSEFTAVYKSCPPLSEQWDPINPANFDLSLNNVLEIFGAILQTCRRPVYCIIDAIDECHSDANTEELMKSLPALMKRNTNFRLFMSSRPDWVADNDLSAFNPVKITLHPSVTEKDISQVIELELCRLQSKLTIHDEDKEDLKRKLTSKAEGMMLWVILAFGRIHAQIKRKLSPTLEWLERSVEKLPQEIFRMYDYIMAGIRERYGRTPRSYNQTESSSEDEEGEEGSDLAIYGRLVLWVARAARPLTVKELQFALALDMRSTCLKDMRKKINYDIERVVGRIPFLEIISAERFAETPEDEGVEGWGEYVPRQASVPSSTVRFIHQSAREYILRSADSPTEKSPESFTYPKLDDATIGNLCVNFLSFKDFDDGPNIHLKFKEPIRFRDGIKKFVEECGFLEYSASYWGYHLNRASDLDESTKEHVADWITNRKNNLRLYFQVMNFATSNPFMEYVDGEFGLLAAAGLGIEWLTEYLIQKGHNLEARDEWGRTAFLIAENRGFDSCVEILTDAGANTRATSLRRSPRGIIYLRQVINGIEYDGYNHGEILGLMDEFGNTPLFYACAKGDSETLATVLEKNPDLKLKDQYGRLPIDFTLDLECRELLLDKMRKGGIKCTPAMLRRIPCPHGATYPYLAQGFLNNIYCDFCGWVMGNTIYYHCCGCSTEKEGFDVCKKCHDNGKRCLDSTHQLHGRVIANTLVSSLEYTPHMGTVAIESPMKWNDDDMDSDDEMVYEDGEDEDDESGDSGEDEDGITRAPARGRDTGSPGEKEKRAVRVQALEETGAGCCKCTVQ</sequence>
<accession>A0AAV9WEI0</accession>
<evidence type="ECO:0000313" key="7">
    <source>
        <dbReference type="Proteomes" id="UP001370758"/>
    </source>
</evidence>
<feature type="compositionally biased region" description="Pro residues" evidence="3">
    <location>
        <begin position="190"/>
        <end position="199"/>
    </location>
</feature>
<dbReference type="Gene3D" id="1.25.40.20">
    <property type="entry name" value="Ankyrin repeat-containing domain"/>
    <property type="match status" value="2"/>
</dbReference>
<dbReference type="Gene3D" id="3.40.50.300">
    <property type="entry name" value="P-loop containing nucleotide triphosphate hydrolases"/>
    <property type="match status" value="1"/>
</dbReference>
<feature type="compositionally biased region" description="Low complexity" evidence="3">
    <location>
        <begin position="230"/>
        <end position="242"/>
    </location>
</feature>
<feature type="domain" description="Azaphilone pigments biosynthesis cluster protein L N-terminal" evidence="4">
    <location>
        <begin position="2"/>
        <end position="61"/>
    </location>
</feature>
<gene>
    <name evidence="6" type="ORF">TWF481_007705</name>
</gene>
<dbReference type="SUPFAM" id="SSF48403">
    <property type="entry name" value="Ankyrin repeat"/>
    <property type="match status" value="1"/>
</dbReference>
<evidence type="ECO:0000256" key="3">
    <source>
        <dbReference type="SAM" id="MobiDB-lite"/>
    </source>
</evidence>
<feature type="domain" description="Nephrocystin 3-like N-terminal" evidence="5">
    <location>
        <begin position="334"/>
        <end position="513"/>
    </location>
</feature>
<dbReference type="PROSITE" id="PS50088">
    <property type="entry name" value="ANK_REPEAT"/>
    <property type="match status" value="1"/>
</dbReference>
<dbReference type="Proteomes" id="UP001370758">
    <property type="component" value="Unassembled WGS sequence"/>
</dbReference>
<feature type="region of interest" description="Disordered" evidence="3">
    <location>
        <begin position="1140"/>
        <end position="1196"/>
    </location>
</feature>
<evidence type="ECO:0000256" key="2">
    <source>
        <dbReference type="PROSITE-ProRule" id="PRU00023"/>
    </source>
</evidence>
<feature type="compositionally biased region" description="Low complexity" evidence="3">
    <location>
        <begin position="173"/>
        <end position="186"/>
    </location>
</feature>
<reference evidence="6 7" key="1">
    <citation type="submission" date="2023-08" db="EMBL/GenBank/DDBJ databases">
        <authorList>
            <person name="Palmer J.M."/>
        </authorList>
    </citation>
    <scope>NUCLEOTIDE SEQUENCE [LARGE SCALE GENOMIC DNA]</scope>
    <source>
        <strain evidence="6 7">TWF481</strain>
    </source>
</reference>
<evidence type="ECO:0000259" key="4">
    <source>
        <dbReference type="Pfam" id="PF17111"/>
    </source>
</evidence>
<feature type="compositionally biased region" description="Acidic residues" evidence="3">
    <location>
        <begin position="1147"/>
        <end position="1175"/>
    </location>
</feature>
<dbReference type="PANTHER" id="PTHR10039">
    <property type="entry name" value="AMELOGENIN"/>
    <property type="match status" value="1"/>
</dbReference>
<dbReference type="PANTHER" id="PTHR10039:SF5">
    <property type="entry name" value="NACHT DOMAIN-CONTAINING PROTEIN"/>
    <property type="match status" value="1"/>
</dbReference>
<protein>
    <recommendedName>
        <fullName evidence="8">NACHT domain-containing protein</fullName>
    </recommendedName>
</protein>
<dbReference type="InterPro" id="IPR027417">
    <property type="entry name" value="P-loop_NTPase"/>
</dbReference>
<name>A0AAV9WEI0_9PEZI</name>
<dbReference type="AlphaFoldDB" id="A0AAV9WEI0"/>
<evidence type="ECO:0008006" key="8">
    <source>
        <dbReference type="Google" id="ProtNLM"/>
    </source>
</evidence>
<comment type="caution">
    <text evidence="6">The sequence shown here is derived from an EMBL/GenBank/DDBJ whole genome shotgun (WGS) entry which is preliminary data.</text>
</comment>
<feature type="repeat" description="ANK" evidence="2">
    <location>
        <begin position="979"/>
        <end position="1011"/>
    </location>
</feature>
<organism evidence="6 7">
    <name type="scientific">Arthrobotrys musiformis</name>
    <dbReference type="NCBI Taxonomy" id="47236"/>
    <lineage>
        <taxon>Eukaryota</taxon>
        <taxon>Fungi</taxon>
        <taxon>Dikarya</taxon>
        <taxon>Ascomycota</taxon>
        <taxon>Pezizomycotina</taxon>
        <taxon>Orbiliomycetes</taxon>
        <taxon>Orbiliales</taxon>
        <taxon>Orbiliaceae</taxon>
        <taxon>Arthrobotrys</taxon>
    </lineage>
</organism>
<feature type="region of interest" description="Disordered" evidence="3">
    <location>
        <begin position="171"/>
        <end position="205"/>
    </location>
</feature>
<keyword evidence="2" id="KW-0040">ANK repeat</keyword>
<dbReference type="InterPro" id="IPR031348">
    <property type="entry name" value="PigL_N"/>
</dbReference>
<keyword evidence="7" id="KW-1185">Reference proteome</keyword>
<dbReference type="SUPFAM" id="SSF52540">
    <property type="entry name" value="P-loop containing nucleoside triphosphate hydrolases"/>
    <property type="match status" value="1"/>
</dbReference>
<feature type="region of interest" description="Disordered" evidence="3">
    <location>
        <begin position="220"/>
        <end position="248"/>
    </location>
</feature>
<evidence type="ECO:0000313" key="6">
    <source>
        <dbReference type="EMBL" id="KAK6505814.1"/>
    </source>
</evidence>
<feature type="region of interest" description="Disordered" evidence="3">
    <location>
        <begin position="63"/>
        <end position="82"/>
    </location>
</feature>
<evidence type="ECO:0000259" key="5">
    <source>
        <dbReference type="Pfam" id="PF24883"/>
    </source>
</evidence>
<dbReference type="EMBL" id="JAVHJL010000004">
    <property type="protein sequence ID" value="KAK6505814.1"/>
    <property type="molecule type" value="Genomic_DNA"/>
</dbReference>
<dbReference type="Pfam" id="PF17111">
    <property type="entry name" value="PigL_N"/>
    <property type="match status" value="1"/>
</dbReference>
<dbReference type="InterPro" id="IPR036770">
    <property type="entry name" value="Ankyrin_rpt-contain_sf"/>
</dbReference>
<keyword evidence="1" id="KW-0677">Repeat</keyword>
<dbReference type="Pfam" id="PF24883">
    <property type="entry name" value="NPHP3_N"/>
    <property type="match status" value="1"/>
</dbReference>
<evidence type="ECO:0000256" key="1">
    <source>
        <dbReference type="ARBA" id="ARBA00022737"/>
    </source>
</evidence>